<dbReference type="RefSeq" id="WP_101288200.1">
    <property type="nucleotide sequence ID" value="NZ_FOUQ01000001.1"/>
</dbReference>
<dbReference type="SUPFAM" id="SSF55729">
    <property type="entry name" value="Acyl-CoA N-acyltransferases (Nat)"/>
    <property type="match status" value="1"/>
</dbReference>
<keyword evidence="1 4" id="KW-0808">Transferase</keyword>
<proteinExistence type="predicted"/>
<dbReference type="PANTHER" id="PTHR43800">
    <property type="entry name" value="PEPTIDYL-LYSINE N-ACETYLTRANSFERASE YJAB"/>
    <property type="match status" value="1"/>
</dbReference>
<gene>
    <name evidence="4" type="ORF">CXZ10_06240</name>
</gene>
<protein>
    <submittedName>
        <fullName evidence="4">N-acetyltransferase</fullName>
    </submittedName>
</protein>
<evidence type="ECO:0000313" key="4">
    <source>
        <dbReference type="EMBL" id="PKR90937.1"/>
    </source>
</evidence>
<dbReference type="InterPro" id="IPR016181">
    <property type="entry name" value="Acyl_CoA_acyltransferase"/>
</dbReference>
<dbReference type="InterPro" id="IPR000182">
    <property type="entry name" value="GNAT_dom"/>
</dbReference>
<sequence length="169" mass="18886">MIIIRAASEWEADDLPEIERSSGAIFRGCPGLEWIADDVQSADQHRTLISQGVALVAEDREHGPVGFLNGELTPDGLHIWQIAVHLDWQGQGIGRRLIEAAGRFAQEKGAKALTLTTFRDVPWNEPYYQRLGFRTLAEGEITPRLRKVLENEGKAGIPVERRCAMTMQL</sequence>
<dbReference type="Proteomes" id="UP000233491">
    <property type="component" value="Unassembled WGS sequence"/>
</dbReference>
<comment type="caution">
    <text evidence="4">The sequence shown here is derived from an EMBL/GenBank/DDBJ whole genome shotgun (WGS) entry which is preliminary data.</text>
</comment>
<name>A0A1I4Q4J6_9HYPH</name>
<dbReference type="Pfam" id="PF13508">
    <property type="entry name" value="Acetyltransf_7"/>
    <property type="match status" value="1"/>
</dbReference>
<dbReference type="GO" id="GO:0016747">
    <property type="term" value="F:acyltransferase activity, transferring groups other than amino-acyl groups"/>
    <property type="evidence" value="ECO:0007669"/>
    <property type="project" value="InterPro"/>
</dbReference>
<accession>A0A1I4Q4J6</accession>
<dbReference type="PANTHER" id="PTHR43800:SF1">
    <property type="entry name" value="PEPTIDYL-LYSINE N-ACETYLTRANSFERASE YJAB"/>
    <property type="match status" value="1"/>
</dbReference>
<organism evidence="4 5">
    <name type="scientific">Pleomorphomonas diazotrophica</name>
    <dbReference type="NCBI Taxonomy" id="1166257"/>
    <lineage>
        <taxon>Bacteria</taxon>
        <taxon>Pseudomonadati</taxon>
        <taxon>Pseudomonadota</taxon>
        <taxon>Alphaproteobacteria</taxon>
        <taxon>Hyphomicrobiales</taxon>
        <taxon>Pleomorphomonadaceae</taxon>
        <taxon>Pleomorphomonas</taxon>
    </lineage>
</organism>
<dbReference type="EMBL" id="PJNW01000002">
    <property type="protein sequence ID" value="PKR90937.1"/>
    <property type="molecule type" value="Genomic_DNA"/>
</dbReference>
<dbReference type="OrthoDB" id="572496at2"/>
<reference evidence="4 5" key="1">
    <citation type="submission" date="2017-12" db="EMBL/GenBank/DDBJ databases">
        <title>Anaerobic carbon monoxide metabolism by Pleomorphomonas carboxyditropha sp. nov., a new mesophilic hydrogenogenic carboxidotroph.</title>
        <authorList>
            <person name="Esquivel-Elizondo S."/>
            <person name="Krajmalnik-Brown R."/>
        </authorList>
    </citation>
    <scope>NUCLEOTIDE SEQUENCE [LARGE SCALE GENOMIC DNA]</scope>
    <source>
        <strain evidence="4 5">R5-392</strain>
    </source>
</reference>
<keyword evidence="5" id="KW-1185">Reference proteome</keyword>
<dbReference type="PROSITE" id="PS51186">
    <property type="entry name" value="GNAT"/>
    <property type="match status" value="1"/>
</dbReference>
<evidence type="ECO:0000259" key="3">
    <source>
        <dbReference type="PROSITE" id="PS51186"/>
    </source>
</evidence>
<dbReference type="Gene3D" id="3.40.630.30">
    <property type="match status" value="1"/>
</dbReference>
<evidence type="ECO:0000313" key="5">
    <source>
        <dbReference type="Proteomes" id="UP000233491"/>
    </source>
</evidence>
<dbReference type="CDD" id="cd04301">
    <property type="entry name" value="NAT_SF"/>
    <property type="match status" value="1"/>
</dbReference>
<evidence type="ECO:0000256" key="2">
    <source>
        <dbReference type="ARBA" id="ARBA00023315"/>
    </source>
</evidence>
<keyword evidence="2" id="KW-0012">Acyltransferase</keyword>
<feature type="domain" description="N-acetyltransferase" evidence="3">
    <location>
        <begin position="2"/>
        <end position="152"/>
    </location>
</feature>
<dbReference type="AlphaFoldDB" id="A0A1I4Q4J6"/>
<evidence type="ECO:0000256" key="1">
    <source>
        <dbReference type="ARBA" id="ARBA00022679"/>
    </source>
</evidence>